<accession>A0A4Q9VEJ1</accession>
<feature type="active site" evidence="1">
    <location>
        <position position="464"/>
    </location>
</feature>
<dbReference type="Proteomes" id="UP000292781">
    <property type="component" value="Unassembled WGS sequence"/>
</dbReference>
<reference evidence="3 4" key="1">
    <citation type="submission" date="2019-02" db="EMBL/GenBank/DDBJ databases">
        <title>Siculibacillus lacustris gen. nov., sp. nov., a new rosette-forming bacterium isolated from a freshwater crater lake (Lake St. Ana, Romania).</title>
        <authorList>
            <person name="Felfoldi T."/>
            <person name="Marton Z."/>
            <person name="Szabo A."/>
            <person name="Mentes A."/>
            <person name="Boka K."/>
            <person name="Marialigeti K."/>
            <person name="Mathe I."/>
            <person name="Koncz M."/>
            <person name="Schumann P."/>
            <person name="Toth E."/>
        </authorList>
    </citation>
    <scope>NUCLEOTIDE SEQUENCE [LARGE SCALE GENOMIC DNA]</scope>
    <source>
        <strain evidence="3 4">SA-279</strain>
    </source>
</reference>
<evidence type="ECO:0000313" key="4">
    <source>
        <dbReference type="Proteomes" id="UP000292781"/>
    </source>
</evidence>
<sequence length="572" mass="58133">MSLALKVSERSKSTRTATQDYWSKDDGWTDSNGASDVAFGLDAWGNFAAQAPRDAGPSPSVFGLSAATAATATTTTATTAATTTIAPAAATTSTTSTIPPWVATLKTASIATDMRAAISNGTVTFSGLTKVFTDLAATLTSSGTKLTATQLADLKTIVANLGTGVQTSIYLTSIAKSLVTGSASNLTWTGGAATSTIVGNLYAGSTTGTQFTELVGKWFLGTDLPSSKVTMGSTTFTVSYSTVSKPLFASTGASMSDVNQGNLGDCYLLASLAEVAKQNQNLITSMFNDNGNGTYGVRFYVNGTATWVTVNSSLAKGGTLFNSGADLWASLAEKGYAQLQASSVVTGNWINAGNSWTTIGNGGYVEYALAEITGASQITDFCAAGKSWTCNVYNSNLARTGSSGGLSTASVLSLLVDDLAKGYDLVLTSLTNARDSAGRATLIANHAMSIYGYDTATNMLEIRNPWGTAAGQTWATTFEVGLSTLLTAGDIITVDNTAKVTLTAATGSTATAVKAVESETSGTSSLVDTTITAAATSFVQALATATADTGATSVSIGQLSSTAATSLATPLS</sequence>
<dbReference type="GO" id="GO:0004198">
    <property type="term" value="F:calcium-dependent cysteine-type endopeptidase activity"/>
    <property type="evidence" value="ECO:0007669"/>
    <property type="project" value="InterPro"/>
</dbReference>
<evidence type="ECO:0000313" key="3">
    <source>
        <dbReference type="EMBL" id="TBW32227.1"/>
    </source>
</evidence>
<dbReference type="AlphaFoldDB" id="A0A4Q9VEJ1"/>
<feature type="domain" description="Calpain catalytic" evidence="2">
    <location>
        <begin position="244"/>
        <end position="474"/>
    </location>
</feature>
<dbReference type="SUPFAM" id="SSF54001">
    <property type="entry name" value="Cysteine proteinases"/>
    <property type="match status" value="1"/>
</dbReference>
<dbReference type="Pfam" id="PF00648">
    <property type="entry name" value="Peptidase_C2"/>
    <property type="match status" value="1"/>
</dbReference>
<feature type="active site" evidence="1">
    <location>
        <position position="446"/>
    </location>
</feature>
<keyword evidence="1" id="KW-0788">Thiol protease</keyword>
<gene>
    <name evidence="3" type="ORF">EYW49_22410</name>
</gene>
<comment type="caution">
    <text evidence="3">The sequence shown here is derived from an EMBL/GenBank/DDBJ whole genome shotgun (WGS) entry which is preliminary data.</text>
</comment>
<evidence type="ECO:0000259" key="2">
    <source>
        <dbReference type="PROSITE" id="PS50203"/>
    </source>
</evidence>
<dbReference type="PANTHER" id="PTHR10183">
    <property type="entry name" value="CALPAIN"/>
    <property type="match status" value="1"/>
</dbReference>
<dbReference type="InterPro" id="IPR001300">
    <property type="entry name" value="Peptidase_C2_calpain_cat"/>
</dbReference>
<dbReference type="OrthoDB" id="7325981at2"/>
<dbReference type="EMBL" id="SJFN01000066">
    <property type="protein sequence ID" value="TBW32227.1"/>
    <property type="molecule type" value="Genomic_DNA"/>
</dbReference>
<organism evidence="3 4">
    <name type="scientific">Siculibacillus lacustris</name>
    <dbReference type="NCBI Taxonomy" id="1549641"/>
    <lineage>
        <taxon>Bacteria</taxon>
        <taxon>Pseudomonadati</taxon>
        <taxon>Pseudomonadota</taxon>
        <taxon>Alphaproteobacteria</taxon>
        <taxon>Hyphomicrobiales</taxon>
        <taxon>Ancalomicrobiaceae</taxon>
        <taxon>Siculibacillus</taxon>
    </lineage>
</organism>
<dbReference type="RefSeq" id="WP_131311926.1">
    <property type="nucleotide sequence ID" value="NZ_SJFN01000066.1"/>
</dbReference>
<protein>
    <submittedName>
        <fullName evidence="3">Peptidase C2</fullName>
    </submittedName>
</protein>
<name>A0A4Q9VEJ1_9HYPH</name>
<dbReference type="PROSITE" id="PS50203">
    <property type="entry name" value="CALPAIN_CAT"/>
    <property type="match status" value="1"/>
</dbReference>
<dbReference type="InterPro" id="IPR022684">
    <property type="entry name" value="Calpain_cysteine_protease"/>
</dbReference>
<dbReference type="InterPro" id="IPR038765">
    <property type="entry name" value="Papain-like_cys_pep_sf"/>
</dbReference>
<keyword evidence="1" id="KW-0645">Protease</keyword>
<keyword evidence="4" id="KW-1185">Reference proteome</keyword>
<dbReference type="GO" id="GO:0006508">
    <property type="term" value="P:proteolysis"/>
    <property type="evidence" value="ECO:0007669"/>
    <property type="project" value="UniProtKB-KW"/>
</dbReference>
<keyword evidence="1" id="KW-0378">Hydrolase</keyword>
<dbReference type="PANTHER" id="PTHR10183:SF423">
    <property type="entry name" value="LEUCINE-RICH REPEAT PROTEIN (LRRP)"/>
    <property type="match status" value="1"/>
</dbReference>
<proteinExistence type="predicted"/>
<feature type="active site" evidence="1">
    <location>
        <position position="266"/>
    </location>
</feature>
<evidence type="ECO:0000256" key="1">
    <source>
        <dbReference type="PROSITE-ProRule" id="PRU00239"/>
    </source>
</evidence>